<dbReference type="Pfam" id="PF00085">
    <property type="entry name" value="Thioredoxin"/>
    <property type="match status" value="1"/>
</dbReference>
<keyword evidence="2" id="KW-0813">Transport</keyword>
<evidence type="ECO:0000256" key="1">
    <source>
        <dbReference type="ARBA" id="ARBA00008987"/>
    </source>
</evidence>
<dbReference type="InterPro" id="IPR005746">
    <property type="entry name" value="Thioredoxin"/>
</dbReference>
<reference evidence="11" key="1">
    <citation type="journal article" date="2020" name="mSystems">
        <title>Genome- and Community-Level Interaction Insights into Carbon Utilization and Element Cycling Functions of Hydrothermarchaeota in Hydrothermal Sediment.</title>
        <authorList>
            <person name="Zhou Z."/>
            <person name="Liu Y."/>
            <person name="Xu W."/>
            <person name="Pan J."/>
            <person name="Luo Z.H."/>
            <person name="Li M."/>
        </authorList>
    </citation>
    <scope>NUCLEOTIDE SEQUENCE [LARGE SCALE GENOMIC DNA]</scope>
    <source>
        <strain evidence="11">SpSt-265</strain>
        <strain evidence="12">SpSt-465</strain>
    </source>
</reference>
<feature type="site" description="Deprotonates C-terminal active site Cys" evidence="8">
    <location>
        <position position="29"/>
    </location>
</feature>
<dbReference type="EMBL" id="DSTU01000006">
    <property type="protein sequence ID" value="HFJ54000.1"/>
    <property type="molecule type" value="Genomic_DNA"/>
</dbReference>
<evidence type="ECO:0000256" key="7">
    <source>
        <dbReference type="PIRNR" id="PIRNR000077"/>
    </source>
</evidence>
<keyword evidence="5 9" id="KW-0676">Redox-active center</keyword>
<dbReference type="Gene3D" id="3.40.30.10">
    <property type="entry name" value="Glutaredoxin"/>
    <property type="match status" value="1"/>
</dbReference>
<dbReference type="FunFam" id="3.40.30.10:FF:000001">
    <property type="entry name" value="Thioredoxin"/>
    <property type="match status" value="1"/>
</dbReference>
<dbReference type="GO" id="GO:0015035">
    <property type="term" value="F:protein-disulfide reductase activity"/>
    <property type="evidence" value="ECO:0007669"/>
    <property type="project" value="UniProtKB-UniRule"/>
</dbReference>
<dbReference type="PANTHER" id="PTHR45663">
    <property type="entry name" value="GEO12009P1"/>
    <property type="match status" value="1"/>
</dbReference>
<evidence type="ECO:0000256" key="5">
    <source>
        <dbReference type="ARBA" id="ARBA00023284"/>
    </source>
</evidence>
<dbReference type="PIRSF" id="PIRSF000077">
    <property type="entry name" value="Thioredoxin"/>
    <property type="match status" value="1"/>
</dbReference>
<feature type="domain" description="Thioredoxin" evidence="10">
    <location>
        <begin position="1"/>
        <end position="111"/>
    </location>
</feature>
<dbReference type="NCBIfam" id="TIGR01068">
    <property type="entry name" value="thioredoxin"/>
    <property type="match status" value="1"/>
</dbReference>
<dbReference type="EMBL" id="DSLG01000002">
    <property type="protein sequence ID" value="HEA86484.1"/>
    <property type="molecule type" value="Genomic_DNA"/>
</dbReference>
<dbReference type="AlphaFoldDB" id="A0A7C1SD58"/>
<evidence type="ECO:0000256" key="2">
    <source>
        <dbReference type="ARBA" id="ARBA00022448"/>
    </source>
</evidence>
<dbReference type="PANTHER" id="PTHR45663:SF11">
    <property type="entry name" value="GEO12009P1"/>
    <property type="match status" value="1"/>
</dbReference>
<feature type="active site" description="Nucleophile" evidence="8">
    <location>
        <position position="35"/>
    </location>
</feature>
<feature type="active site" description="Nucleophile" evidence="8">
    <location>
        <position position="38"/>
    </location>
</feature>
<dbReference type="GO" id="GO:0005829">
    <property type="term" value="C:cytosol"/>
    <property type="evidence" value="ECO:0007669"/>
    <property type="project" value="TreeGrafter"/>
</dbReference>
<evidence type="ECO:0000313" key="12">
    <source>
        <dbReference type="EMBL" id="HFJ54000.1"/>
    </source>
</evidence>
<protein>
    <recommendedName>
        <fullName evidence="6 7">Thioredoxin</fullName>
    </recommendedName>
</protein>
<dbReference type="CDD" id="cd02947">
    <property type="entry name" value="TRX_family"/>
    <property type="match status" value="1"/>
</dbReference>
<evidence type="ECO:0000256" key="6">
    <source>
        <dbReference type="NCBIfam" id="TIGR01068"/>
    </source>
</evidence>
<comment type="caution">
    <text evidence="11">The sequence shown here is derived from an EMBL/GenBank/DDBJ whole genome shotgun (WGS) entry which is preliminary data.</text>
</comment>
<keyword evidence="3" id="KW-0249">Electron transport</keyword>
<proteinExistence type="inferred from homology"/>
<dbReference type="InterPro" id="IPR036249">
    <property type="entry name" value="Thioredoxin-like_sf"/>
</dbReference>
<evidence type="ECO:0000256" key="8">
    <source>
        <dbReference type="PIRSR" id="PIRSR000077-1"/>
    </source>
</evidence>
<feature type="disulfide bond" description="Redox-active" evidence="9">
    <location>
        <begin position="35"/>
        <end position="38"/>
    </location>
</feature>
<dbReference type="InterPro" id="IPR017937">
    <property type="entry name" value="Thioredoxin_CS"/>
</dbReference>
<feature type="site" description="Contributes to redox potential value" evidence="8">
    <location>
        <position position="36"/>
    </location>
</feature>
<evidence type="ECO:0000259" key="10">
    <source>
        <dbReference type="PROSITE" id="PS51352"/>
    </source>
</evidence>
<name>A0A7C1SD58_UNCW3</name>
<gene>
    <name evidence="11" type="primary">trxA</name>
    <name evidence="11" type="ORF">ENP94_00550</name>
    <name evidence="12" type="ORF">ENS16_04845</name>
</gene>
<dbReference type="PRINTS" id="PR00421">
    <property type="entry name" value="THIOREDOXIN"/>
</dbReference>
<organism evidence="11">
    <name type="scientific">candidate division WOR-3 bacterium</name>
    <dbReference type="NCBI Taxonomy" id="2052148"/>
    <lineage>
        <taxon>Bacteria</taxon>
        <taxon>Bacteria division WOR-3</taxon>
    </lineage>
</organism>
<dbReference type="PROSITE" id="PS51352">
    <property type="entry name" value="THIOREDOXIN_2"/>
    <property type="match status" value="1"/>
</dbReference>
<evidence type="ECO:0000256" key="4">
    <source>
        <dbReference type="ARBA" id="ARBA00023157"/>
    </source>
</evidence>
<sequence length="111" mass="12341">MADNQNVLHLTDNNFETEVSGSTVPMLVDFWAPWCGPCRMIAPVIDRLAEKYAPRLKVGKVNVDENPQTAGRFGIMSIPTLVFFKEGKEVDRIIGALPEAVLSAKIEELLR</sequence>
<feature type="site" description="Contributes to redox potential value" evidence="8">
    <location>
        <position position="37"/>
    </location>
</feature>
<dbReference type="SUPFAM" id="SSF52833">
    <property type="entry name" value="Thioredoxin-like"/>
    <property type="match status" value="1"/>
</dbReference>
<evidence type="ECO:0000313" key="11">
    <source>
        <dbReference type="EMBL" id="HEA86484.1"/>
    </source>
</evidence>
<comment type="similarity">
    <text evidence="1 7">Belongs to the thioredoxin family.</text>
</comment>
<dbReference type="InterPro" id="IPR013766">
    <property type="entry name" value="Thioredoxin_domain"/>
</dbReference>
<dbReference type="GO" id="GO:0045454">
    <property type="term" value="P:cell redox homeostasis"/>
    <property type="evidence" value="ECO:0007669"/>
    <property type="project" value="TreeGrafter"/>
</dbReference>
<keyword evidence="4 9" id="KW-1015">Disulfide bond</keyword>
<dbReference type="PROSITE" id="PS00194">
    <property type="entry name" value="THIOREDOXIN_1"/>
    <property type="match status" value="1"/>
</dbReference>
<evidence type="ECO:0000256" key="9">
    <source>
        <dbReference type="PIRSR" id="PIRSR000077-4"/>
    </source>
</evidence>
<accession>A0A7C1SD58</accession>
<evidence type="ECO:0000256" key="3">
    <source>
        <dbReference type="ARBA" id="ARBA00022982"/>
    </source>
</evidence>